<organism evidence="2 3">
    <name type="scientific">Cymbomonas tetramitiformis</name>
    <dbReference type="NCBI Taxonomy" id="36881"/>
    <lineage>
        <taxon>Eukaryota</taxon>
        <taxon>Viridiplantae</taxon>
        <taxon>Chlorophyta</taxon>
        <taxon>Pyramimonadophyceae</taxon>
        <taxon>Pyramimonadales</taxon>
        <taxon>Pyramimonadaceae</taxon>
        <taxon>Cymbomonas</taxon>
    </lineage>
</organism>
<dbReference type="EMBL" id="LGRX02035191">
    <property type="protein sequence ID" value="KAK3235940.1"/>
    <property type="molecule type" value="Genomic_DNA"/>
</dbReference>
<comment type="caution">
    <text evidence="2">The sequence shown here is derived from an EMBL/GenBank/DDBJ whole genome shotgun (WGS) entry which is preliminary data.</text>
</comment>
<feature type="compositionally biased region" description="Basic and acidic residues" evidence="1">
    <location>
        <begin position="350"/>
        <end position="364"/>
    </location>
</feature>
<proteinExistence type="predicted"/>
<gene>
    <name evidence="2" type="ORF">CYMTET_53891</name>
</gene>
<keyword evidence="3" id="KW-1185">Reference proteome</keyword>
<protein>
    <submittedName>
        <fullName evidence="2">Uncharacterized protein</fullName>
    </submittedName>
</protein>
<dbReference type="Proteomes" id="UP001190700">
    <property type="component" value="Unassembled WGS sequence"/>
</dbReference>
<reference evidence="2 3" key="1">
    <citation type="journal article" date="2015" name="Genome Biol. Evol.">
        <title>Comparative Genomics of a Bacterivorous Green Alga Reveals Evolutionary Causalities and Consequences of Phago-Mixotrophic Mode of Nutrition.</title>
        <authorList>
            <person name="Burns J.A."/>
            <person name="Paasch A."/>
            <person name="Narechania A."/>
            <person name="Kim E."/>
        </authorList>
    </citation>
    <scope>NUCLEOTIDE SEQUENCE [LARGE SCALE GENOMIC DNA]</scope>
    <source>
        <strain evidence="2 3">PLY_AMNH</strain>
    </source>
</reference>
<evidence type="ECO:0000313" key="2">
    <source>
        <dbReference type="EMBL" id="KAK3235940.1"/>
    </source>
</evidence>
<feature type="region of interest" description="Disordered" evidence="1">
    <location>
        <begin position="322"/>
        <end position="364"/>
    </location>
</feature>
<name>A0AAE0BHH9_9CHLO</name>
<accession>A0AAE0BHH9</accession>
<feature type="compositionally biased region" description="Low complexity" evidence="1">
    <location>
        <begin position="322"/>
        <end position="336"/>
    </location>
</feature>
<sequence length="364" mass="40692">MRTHARARAKTWTFVTVKAAERGWIAKGAYGRERGERNWGRARRSSTQLSTQENAGYLLLPRVPQPLYYRVDATPQQLESGCDPSAAGEWHATPQQLESGCDPSAAGEWMRPQQLESGCTSAAGEWMRLPAAGEWMRALSSWRVDATLSSWRVDATSQLESGCDSQQLERGLRPLSSWRAEMAPSAAGEWMRPLSSWRVDATPQQLESGCGLATVRCLHIDGWVRGRLGWHVSNVFLGAEAGHQLAMDFRWLNPTCLKSRCEMESKEAQLRRLAKPNNWCFSFDLEDSSHHLRISPTLQDYTCSLTARKGWAEALRRQQGAQGMAEQEAAGQGWAEALRRQQGAQGMGRSFEEAAGRARDEQKL</sequence>
<evidence type="ECO:0000313" key="3">
    <source>
        <dbReference type="Proteomes" id="UP001190700"/>
    </source>
</evidence>
<evidence type="ECO:0000256" key="1">
    <source>
        <dbReference type="SAM" id="MobiDB-lite"/>
    </source>
</evidence>
<dbReference type="AlphaFoldDB" id="A0AAE0BHH9"/>